<dbReference type="KEGG" id="epi:Q3V30_18745"/>
<proteinExistence type="predicted"/>
<protein>
    <submittedName>
        <fullName evidence="2">Uncharacterized protein</fullName>
    </submittedName>
</protein>
<keyword evidence="3" id="KW-1185">Reference proteome</keyword>
<evidence type="ECO:0000256" key="1">
    <source>
        <dbReference type="SAM" id="MobiDB-lite"/>
    </source>
</evidence>
<name>A0AA50HPX0_9GAMM</name>
<reference evidence="2 3" key="1">
    <citation type="submission" date="2023-07" db="EMBL/GenBank/DDBJ databases">
        <title>Pathogenic bacteria of pear tree diseases.</title>
        <authorList>
            <person name="Zhang Z."/>
            <person name="He L."/>
            <person name="Huang R."/>
        </authorList>
    </citation>
    <scope>NUCLEOTIDE SEQUENCE [LARGE SCALE GENOMIC DNA]</scope>
    <source>
        <strain evidence="2 3">DE2</strain>
    </source>
</reference>
<evidence type="ECO:0000313" key="3">
    <source>
        <dbReference type="Proteomes" id="UP001228139"/>
    </source>
</evidence>
<dbReference type="Proteomes" id="UP001228139">
    <property type="component" value="Chromosome"/>
</dbReference>
<organism evidence="2 3">
    <name type="scientific">Erwinia pyri</name>
    <dbReference type="NCBI Taxonomy" id="3062598"/>
    <lineage>
        <taxon>Bacteria</taxon>
        <taxon>Pseudomonadati</taxon>
        <taxon>Pseudomonadota</taxon>
        <taxon>Gammaproteobacteria</taxon>
        <taxon>Enterobacterales</taxon>
        <taxon>Erwiniaceae</taxon>
        <taxon>Erwinia</taxon>
    </lineage>
</organism>
<dbReference type="RefSeq" id="WP_306208368.1">
    <property type="nucleotide sequence ID" value="NZ_CP132353.1"/>
</dbReference>
<dbReference type="AlphaFoldDB" id="A0AA50HPX0"/>
<gene>
    <name evidence="2" type="ORF">Q3V30_18745</name>
</gene>
<evidence type="ECO:0000313" key="2">
    <source>
        <dbReference type="EMBL" id="WLS78470.1"/>
    </source>
</evidence>
<feature type="region of interest" description="Disordered" evidence="1">
    <location>
        <begin position="20"/>
        <end position="44"/>
    </location>
</feature>
<feature type="compositionally biased region" description="Polar residues" evidence="1">
    <location>
        <begin position="24"/>
        <end position="44"/>
    </location>
</feature>
<dbReference type="EMBL" id="CP132353">
    <property type="protein sequence ID" value="WLS78470.1"/>
    <property type="molecule type" value="Genomic_DNA"/>
</dbReference>
<accession>A0AA50HPX0</accession>
<sequence length="44" mass="4869">MDFPFIIDKTSAEHNSADIGRKMASSSGDFSRLKGNNTRIPRAE</sequence>